<dbReference type="Gene3D" id="3.40.50.300">
    <property type="entry name" value="P-loop containing nucleotide triphosphate hydrolases"/>
    <property type="match status" value="1"/>
</dbReference>
<evidence type="ECO:0000256" key="5">
    <source>
        <dbReference type="ARBA" id="ARBA00022970"/>
    </source>
</evidence>
<dbReference type="InterPro" id="IPR003593">
    <property type="entry name" value="AAA+_ATPase"/>
</dbReference>
<dbReference type="CDD" id="cd03224">
    <property type="entry name" value="ABC_TM1139_LivF_branched"/>
    <property type="match status" value="1"/>
</dbReference>
<sequence length="252" mass="27401">MMFDKPSDRLGPPSSAARLLVLRDVHAGYDNRDVLHGVTMEVGDGEFVCVIGANTAGKSTLLRAISRIVPRGKGQIAFAGQDLSTLKPHEIPTLGIAHVPEGRHVFTDMSVEENLLLGGYCRRREASFMAPMDRVFQLFPRLAERRRQRAGTMSGGEQQMVAIGRALMLSPRLLILDEPSHGLAPLMVEELHRAVVEINRAGTAILLVEQNTALALSVARRGYVLQSGRVVLEGTSADLATNDDLRAAYLGI</sequence>
<dbReference type="InterPro" id="IPR017871">
    <property type="entry name" value="ABC_transporter-like_CS"/>
</dbReference>
<dbReference type="Pfam" id="PF00005">
    <property type="entry name" value="ABC_tran"/>
    <property type="match status" value="1"/>
</dbReference>
<dbReference type="PANTHER" id="PTHR43820:SF4">
    <property type="entry name" value="HIGH-AFFINITY BRANCHED-CHAIN AMINO ACID TRANSPORT ATP-BINDING PROTEIN LIVF"/>
    <property type="match status" value="1"/>
</dbReference>
<evidence type="ECO:0000256" key="4">
    <source>
        <dbReference type="ARBA" id="ARBA00022840"/>
    </source>
</evidence>
<comment type="similarity">
    <text evidence="1">Belongs to the ABC transporter superfamily.</text>
</comment>
<dbReference type="InterPro" id="IPR052156">
    <property type="entry name" value="BCAA_Transport_ATP-bd_LivF"/>
</dbReference>
<dbReference type="InterPro" id="IPR003439">
    <property type="entry name" value="ABC_transporter-like_ATP-bd"/>
</dbReference>
<evidence type="ECO:0000256" key="2">
    <source>
        <dbReference type="ARBA" id="ARBA00022448"/>
    </source>
</evidence>
<keyword evidence="3" id="KW-0547">Nucleotide-binding</keyword>
<dbReference type="EMBL" id="JACJHZ010000020">
    <property type="protein sequence ID" value="MBA9022094.1"/>
    <property type="molecule type" value="Genomic_DNA"/>
</dbReference>
<comment type="caution">
    <text evidence="7">The sequence shown here is derived from an EMBL/GenBank/DDBJ whole genome shotgun (WGS) entry which is preliminary data.</text>
</comment>
<dbReference type="Proteomes" id="UP000587524">
    <property type="component" value="Unassembled WGS sequence"/>
</dbReference>
<organism evidence="7 8">
    <name type="scientific">Aminobacter ciceronei</name>
    <dbReference type="NCBI Taxonomy" id="150723"/>
    <lineage>
        <taxon>Bacteria</taxon>
        <taxon>Pseudomonadati</taxon>
        <taxon>Pseudomonadota</taxon>
        <taxon>Alphaproteobacteria</taxon>
        <taxon>Hyphomicrobiales</taxon>
        <taxon>Phyllobacteriaceae</taxon>
        <taxon>Aminobacter</taxon>
    </lineage>
</organism>
<dbReference type="RefSeq" id="WP_246340902.1">
    <property type="nucleotide sequence ID" value="NZ_JACJHY010000020.1"/>
</dbReference>
<dbReference type="PROSITE" id="PS50893">
    <property type="entry name" value="ABC_TRANSPORTER_2"/>
    <property type="match status" value="1"/>
</dbReference>
<keyword evidence="4 7" id="KW-0067">ATP-binding</keyword>
<evidence type="ECO:0000256" key="3">
    <source>
        <dbReference type="ARBA" id="ARBA00022741"/>
    </source>
</evidence>
<dbReference type="InterPro" id="IPR027417">
    <property type="entry name" value="P-loop_NTPase"/>
</dbReference>
<accession>A0ABR6CAP6</accession>
<dbReference type="SMART" id="SM00382">
    <property type="entry name" value="AAA"/>
    <property type="match status" value="1"/>
</dbReference>
<name>A0ABR6CAP6_9HYPH</name>
<feature type="domain" description="ABC transporter" evidence="6">
    <location>
        <begin position="20"/>
        <end position="252"/>
    </location>
</feature>
<evidence type="ECO:0000313" key="8">
    <source>
        <dbReference type="Proteomes" id="UP000587524"/>
    </source>
</evidence>
<evidence type="ECO:0000259" key="6">
    <source>
        <dbReference type="PROSITE" id="PS50893"/>
    </source>
</evidence>
<dbReference type="SUPFAM" id="SSF52540">
    <property type="entry name" value="P-loop containing nucleoside triphosphate hydrolases"/>
    <property type="match status" value="1"/>
</dbReference>
<reference evidence="7 8" key="1">
    <citation type="submission" date="2020-08" db="EMBL/GenBank/DDBJ databases">
        <title>Genomic Encyclopedia of Type Strains, Phase IV (KMG-IV): sequencing the most valuable type-strain genomes for metagenomic binning, comparative biology and taxonomic classification.</title>
        <authorList>
            <person name="Goeker M."/>
        </authorList>
    </citation>
    <scope>NUCLEOTIDE SEQUENCE [LARGE SCALE GENOMIC DNA]</scope>
    <source>
        <strain evidence="7 8">DSM 17455</strain>
    </source>
</reference>
<dbReference type="GO" id="GO:0005524">
    <property type="term" value="F:ATP binding"/>
    <property type="evidence" value="ECO:0007669"/>
    <property type="project" value="UniProtKB-KW"/>
</dbReference>
<keyword evidence="5" id="KW-0029">Amino-acid transport</keyword>
<gene>
    <name evidence="7" type="ORF">HNQ97_004104</name>
</gene>
<evidence type="ECO:0000256" key="1">
    <source>
        <dbReference type="ARBA" id="ARBA00005417"/>
    </source>
</evidence>
<dbReference type="PANTHER" id="PTHR43820">
    <property type="entry name" value="HIGH-AFFINITY BRANCHED-CHAIN AMINO ACID TRANSPORT ATP-BINDING PROTEIN LIVF"/>
    <property type="match status" value="1"/>
</dbReference>
<dbReference type="PROSITE" id="PS00211">
    <property type="entry name" value="ABC_TRANSPORTER_1"/>
    <property type="match status" value="1"/>
</dbReference>
<keyword evidence="2" id="KW-0813">Transport</keyword>
<protein>
    <submittedName>
        <fullName evidence="7">Branched-chain amino acid transport system ATP-binding protein</fullName>
    </submittedName>
</protein>
<proteinExistence type="inferred from homology"/>
<keyword evidence="8" id="KW-1185">Reference proteome</keyword>
<evidence type="ECO:0000313" key="7">
    <source>
        <dbReference type="EMBL" id="MBA9022094.1"/>
    </source>
</evidence>